<evidence type="ECO:0000313" key="2">
    <source>
        <dbReference type="EMBL" id="AEO70104.1"/>
    </source>
</evidence>
<dbReference type="RefSeq" id="XP_003656440.1">
    <property type="nucleotide sequence ID" value="XM_003656392.1"/>
</dbReference>
<dbReference type="Proteomes" id="UP000008181">
    <property type="component" value="Chromosome 5"/>
</dbReference>
<feature type="compositionally biased region" description="Polar residues" evidence="1">
    <location>
        <begin position="51"/>
        <end position="64"/>
    </location>
</feature>
<dbReference type="HOGENOM" id="CLU_2869229_0_0_1"/>
<feature type="compositionally biased region" description="Polar residues" evidence="1">
    <location>
        <begin position="26"/>
        <end position="37"/>
    </location>
</feature>
<dbReference type="GeneID" id="11519808"/>
<reference evidence="2 3" key="1">
    <citation type="journal article" date="2011" name="Nat. Biotechnol.">
        <title>Comparative genomic analysis of the thermophilic biomass-degrading fungi Myceliophthora thermophila and Thielavia terrestris.</title>
        <authorList>
            <person name="Berka R.M."/>
            <person name="Grigoriev I.V."/>
            <person name="Otillar R."/>
            <person name="Salamov A."/>
            <person name="Grimwood J."/>
            <person name="Reid I."/>
            <person name="Ishmael N."/>
            <person name="John T."/>
            <person name="Darmond C."/>
            <person name="Moisan M.-C."/>
            <person name="Henrissat B."/>
            <person name="Coutinho P.M."/>
            <person name="Lombard V."/>
            <person name="Natvig D.O."/>
            <person name="Lindquist E."/>
            <person name="Schmutz J."/>
            <person name="Lucas S."/>
            <person name="Harris P."/>
            <person name="Powlowski J."/>
            <person name="Bellemare A."/>
            <person name="Taylor D."/>
            <person name="Butler G."/>
            <person name="de Vries R.P."/>
            <person name="Allijn I.E."/>
            <person name="van den Brink J."/>
            <person name="Ushinsky S."/>
            <person name="Storms R."/>
            <person name="Powell A.J."/>
            <person name="Paulsen I.T."/>
            <person name="Elbourne L.D.H."/>
            <person name="Baker S.E."/>
            <person name="Magnuson J."/>
            <person name="LaBoissiere S."/>
            <person name="Clutterbuck A.J."/>
            <person name="Martinez D."/>
            <person name="Wogulis M."/>
            <person name="de Leon A.L."/>
            <person name="Rey M.W."/>
            <person name="Tsang A."/>
        </authorList>
    </citation>
    <scope>NUCLEOTIDE SEQUENCE [LARGE SCALE GENOMIC DNA]</scope>
    <source>
        <strain evidence="3">ATCC 38088 / NRRL 8126</strain>
    </source>
</reference>
<accession>G2RED2</accession>
<evidence type="ECO:0000256" key="1">
    <source>
        <dbReference type="SAM" id="MobiDB-lite"/>
    </source>
</evidence>
<dbReference type="EMBL" id="CP003013">
    <property type="protein sequence ID" value="AEO70104.1"/>
    <property type="molecule type" value="Genomic_DNA"/>
</dbReference>
<evidence type="ECO:0000313" key="3">
    <source>
        <dbReference type="Proteomes" id="UP000008181"/>
    </source>
</evidence>
<feature type="compositionally biased region" description="Polar residues" evidence="1">
    <location>
        <begin position="1"/>
        <end position="13"/>
    </location>
</feature>
<protein>
    <submittedName>
        <fullName evidence="2">Uncharacterized protein</fullName>
    </submittedName>
</protein>
<proteinExistence type="predicted"/>
<keyword evidence="3" id="KW-1185">Reference proteome</keyword>
<gene>
    <name evidence="2" type="ORF">THITE_2121061</name>
</gene>
<dbReference type="AlphaFoldDB" id="G2RED2"/>
<dbReference type="KEGG" id="ttt:THITE_2121061"/>
<sequence length="64" mass="7149">MVNLEASSDSSHQLRARARQRRTNQERAAQSRSQTLRATCDGRQPAKAVPQATSEQQPPSKSTW</sequence>
<organism evidence="2 3">
    <name type="scientific">Thermothielavioides terrestris (strain ATCC 38088 / NRRL 8126)</name>
    <name type="common">Thielavia terrestris</name>
    <dbReference type="NCBI Taxonomy" id="578455"/>
    <lineage>
        <taxon>Eukaryota</taxon>
        <taxon>Fungi</taxon>
        <taxon>Dikarya</taxon>
        <taxon>Ascomycota</taxon>
        <taxon>Pezizomycotina</taxon>
        <taxon>Sordariomycetes</taxon>
        <taxon>Sordariomycetidae</taxon>
        <taxon>Sordariales</taxon>
        <taxon>Chaetomiaceae</taxon>
        <taxon>Thermothielavioides</taxon>
        <taxon>Thermothielavioides terrestris</taxon>
    </lineage>
</organism>
<name>G2RED2_THETT</name>
<feature type="region of interest" description="Disordered" evidence="1">
    <location>
        <begin position="1"/>
        <end position="64"/>
    </location>
</feature>